<dbReference type="EMBL" id="MG011690">
    <property type="protein sequence ID" value="AVK75788.1"/>
    <property type="molecule type" value="Genomic_DNA"/>
</dbReference>
<name>A0A2U7UBE0_9VIRU</name>
<reference evidence="1" key="1">
    <citation type="journal article" date="2018" name="Nat. Commun.">
        <title>Diversity and evolution of the emerging Pandoraviridae family.</title>
        <authorList>
            <person name="Legendre M."/>
            <person name="Fabre E."/>
            <person name="Poirot O."/>
            <person name="Jeudy S."/>
            <person name="Lartigue A."/>
            <person name="Alempic J.M."/>
            <person name="Beucher L."/>
            <person name="Philippe N."/>
            <person name="Bertaux L."/>
            <person name="Christo-Foroux E."/>
            <person name="Labadie K."/>
            <person name="Coute Y."/>
            <person name="Abergel C."/>
            <person name="Claverie J.M."/>
        </authorList>
    </citation>
    <scope>NUCLEOTIDE SEQUENCE [LARGE SCALE GENOMIC DNA]</scope>
    <source>
        <strain evidence="1">Neocaledonia</strain>
    </source>
</reference>
<dbReference type="KEGG" id="vg:36842501"/>
<dbReference type="GeneID" id="36842501"/>
<protein>
    <submittedName>
        <fullName evidence="1">Uncharacterized protein</fullName>
    </submittedName>
</protein>
<sequence length="92" mass="10261">MVSSLFPMIFLDARHAWWATRRRLFLSAPLAWGHLPGARLSDCLFVDCHFTETVFVAASIAKCQLIACTMHDGARVDSRALCSERHSADSPL</sequence>
<proteinExistence type="predicted"/>
<gene>
    <name evidence="1" type="ORF">pneo_cds_181</name>
</gene>
<dbReference type="SUPFAM" id="SSF141571">
    <property type="entry name" value="Pentapeptide repeat-like"/>
    <property type="match status" value="1"/>
</dbReference>
<dbReference type="Gene3D" id="2.160.20.80">
    <property type="entry name" value="E3 ubiquitin-protein ligase SopA"/>
    <property type="match status" value="1"/>
</dbReference>
<organism evidence="1">
    <name type="scientific">Pandoravirus neocaledonia</name>
    <dbReference type="NCBI Taxonomy" id="2107708"/>
    <lineage>
        <taxon>Viruses</taxon>
        <taxon>Pandoravirus</taxon>
    </lineage>
</organism>
<accession>A0A2U7UBE0</accession>
<evidence type="ECO:0000313" key="1">
    <source>
        <dbReference type="EMBL" id="AVK75788.1"/>
    </source>
</evidence>
<dbReference type="RefSeq" id="YP_009481791.1">
    <property type="nucleotide sequence ID" value="NC_037666.1"/>
</dbReference>
<dbReference type="Proteomes" id="UP000249287">
    <property type="component" value="Segment"/>
</dbReference>